<evidence type="ECO:0000256" key="13">
    <source>
        <dbReference type="ARBA" id="ARBA00048523"/>
    </source>
</evidence>
<proteinExistence type="inferred from homology"/>
<sequence>MTIATLIAAGRLDERLLDAALARLPRARFVRWVDEGDAADIEVDADQSSIRATFEGWSGVDIIAHPPGPREKRLLVADMDSTIIGQECIDELADYAGFKPQVAAITERAMQGELDFAQALAERVALLKGLDVAVIEQCLAERIRPNPGAATLVRTMRAKGAETILVSGGFTAFVAPIAKQVGFDRFVANVLGIRDGKLTGRTEGRIVDSRIKHDELMEARARLGLMREATMAIGDGANDIALVTESGMGVAYRAKPALAAVADARLDHNDLSALLWAQGIPRADWVEA</sequence>
<evidence type="ECO:0000256" key="11">
    <source>
        <dbReference type="ARBA" id="ARBA00031693"/>
    </source>
</evidence>
<comment type="similarity">
    <text evidence="3">Belongs to the HAD-like hydrolase superfamily. SerB family.</text>
</comment>
<dbReference type="InterPro" id="IPR023214">
    <property type="entry name" value="HAD_sf"/>
</dbReference>
<evidence type="ECO:0000256" key="9">
    <source>
        <dbReference type="ARBA" id="ARBA00022842"/>
    </source>
</evidence>
<evidence type="ECO:0000256" key="2">
    <source>
        <dbReference type="ARBA" id="ARBA00005135"/>
    </source>
</evidence>
<evidence type="ECO:0000256" key="1">
    <source>
        <dbReference type="ARBA" id="ARBA00001946"/>
    </source>
</evidence>
<dbReference type="GO" id="GO:0006564">
    <property type="term" value="P:L-serine biosynthetic process"/>
    <property type="evidence" value="ECO:0007669"/>
    <property type="project" value="UniProtKB-KW"/>
</dbReference>
<dbReference type="GO" id="GO:0036424">
    <property type="term" value="F:L-phosphoserine phosphatase activity"/>
    <property type="evidence" value="ECO:0007669"/>
    <property type="project" value="InterPro"/>
</dbReference>
<protein>
    <recommendedName>
        <fullName evidence="5">Phosphoserine phosphatase</fullName>
        <ecNumber evidence="4">3.1.3.3</ecNumber>
    </recommendedName>
    <alternativeName>
        <fullName evidence="11">O-phosphoserine phosphohydrolase</fullName>
    </alternativeName>
</protein>
<dbReference type="Gene3D" id="3.40.50.1000">
    <property type="entry name" value="HAD superfamily/HAD-like"/>
    <property type="match status" value="1"/>
</dbReference>
<comment type="caution">
    <text evidence="15">The sequence shown here is derived from an EMBL/GenBank/DDBJ whole genome shotgun (WGS) entry which is preliminary data.</text>
</comment>
<comment type="catalytic activity">
    <reaction evidence="13">
        <text>O-phospho-D-serine + H2O = D-serine + phosphate</text>
        <dbReference type="Rhea" id="RHEA:24873"/>
        <dbReference type="ChEBI" id="CHEBI:15377"/>
        <dbReference type="ChEBI" id="CHEBI:35247"/>
        <dbReference type="ChEBI" id="CHEBI:43474"/>
        <dbReference type="ChEBI" id="CHEBI:58680"/>
        <dbReference type="EC" id="3.1.3.3"/>
    </reaction>
</comment>
<feature type="active site" description="Nucleophile" evidence="14">
    <location>
        <position position="78"/>
    </location>
</feature>
<reference evidence="15" key="1">
    <citation type="submission" date="2022-01" db="EMBL/GenBank/DDBJ databases">
        <authorList>
            <person name="Jo J.-H."/>
            <person name="Im W.-T."/>
        </authorList>
    </citation>
    <scope>NUCLEOTIDE SEQUENCE</scope>
    <source>
        <strain evidence="15">G124</strain>
    </source>
</reference>
<dbReference type="EMBL" id="JAKFGM010000001">
    <property type="protein sequence ID" value="MCF2514293.1"/>
    <property type="molecule type" value="Genomic_DNA"/>
</dbReference>
<dbReference type="InterPro" id="IPR036412">
    <property type="entry name" value="HAD-like_sf"/>
</dbReference>
<evidence type="ECO:0000256" key="7">
    <source>
        <dbReference type="ARBA" id="ARBA00022723"/>
    </source>
</evidence>
<comment type="pathway">
    <text evidence="2">Amino-acid biosynthesis; L-serine biosynthesis; L-serine from 3-phospho-D-glycerate: step 3/3.</text>
</comment>
<comment type="catalytic activity">
    <reaction evidence="12">
        <text>O-phospho-L-serine + H2O = L-serine + phosphate</text>
        <dbReference type="Rhea" id="RHEA:21208"/>
        <dbReference type="ChEBI" id="CHEBI:15377"/>
        <dbReference type="ChEBI" id="CHEBI:33384"/>
        <dbReference type="ChEBI" id="CHEBI:43474"/>
        <dbReference type="ChEBI" id="CHEBI:57524"/>
        <dbReference type="EC" id="3.1.3.3"/>
    </reaction>
</comment>
<dbReference type="InterPro" id="IPR050582">
    <property type="entry name" value="HAD-like_SerB"/>
</dbReference>
<name>A0A9X1QLV1_9SPHN</name>
<evidence type="ECO:0000313" key="16">
    <source>
        <dbReference type="Proteomes" id="UP001139410"/>
    </source>
</evidence>
<keyword evidence="9" id="KW-0460">Magnesium</keyword>
<evidence type="ECO:0000256" key="3">
    <source>
        <dbReference type="ARBA" id="ARBA00009184"/>
    </source>
</evidence>
<dbReference type="SFLD" id="SFLDF00029">
    <property type="entry name" value="phosphoserine_phosphatase"/>
    <property type="match status" value="1"/>
</dbReference>
<keyword evidence="16" id="KW-1185">Reference proteome</keyword>
<dbReference type="RefSeq" id="WP_235066764.1">
    <property type="nucleotide sequence ID" value="NZ_JAKFGM010000001.1"/>
</dbReference>
<evidence type="ECO:0000256" key="10">
    <source>
        <dbReference type="ARBA" id="ARBA00023299"/>
    </source>
</evidence>
<gene>
    <name evidence="15" type="primary">serB</name>
    <name evidence="15" type="ORF">LVY65_04330</name>
</gene>
<dbReference type="Pfam" id="PF12710">
    <property type="entry name" value="HAD"/>
    <property type="match status" value="1"/>
</dbReference>
<dbReference type="SFLD" id="SFLDG01136">
    <property type="entry name" value="C1.6:_Phosphoserine_Phosphatas"/>
    <property type="match status" value="1"/>
</dbReference>
<dbReference type="SFLD" id="SFLDS00003">
    <property type="entry name" value="Haloacid_Dehalogenase"/>
    <property type="match status" value="1"/>
</dbReference>
<evidence type="ECO:0000256" key="4">
    <source>
        <dbReference type="ARBA" id="ARBA00012640"/>
    </source>
</evidence>
<keyword evidence="8 15" id="KW-0378">Hydrolase</keyword>
<dbReference type="PANTHER" id="PTHR43344">
    <property type="entry name" value="PHOSPHOSERINE PHOSPHATASE"/>
    <property type="match status" value="1"/>
</dbReference>
<evidence type="ECO:0000313" key="15">
    <source>
        <dbReference type="EMBL" id="MCF2514293.1"/>
    </source>
</evidence>
<dbReference type="NCBIfam" id="TIGR01488">
    <property type="entry name" value="HAD-SF-IB"/>
    <property type="match status" value="1"/>
</dbReference>
<dbReference type="InterPro" id="IPR004469">
    <property type="entry name" value="PSP"/>
</dbReference>
<comment type="cofactor">
    <cofactor evidence="1">
        <name>Mg(2+)</name>
        <dbReference type="ChEBI" id="CHEBI:18420"/>
    </cofactor>
</comment>
<evidence type="ECO:0000256" key="6">
    <source>
        <dbReference type="ARBA" id="ARBA00022605"/>
    </source>
</evidence>
<evidence type="ECO:0000256" key="8">
    <source>
        <dbReference type="ARBA" id="ARBA00022801"/>
    </source>
</evidence>
<evidence type="ECO:0000256" key="14">
    <source>
        <dbReference type="PIRSR" id="PIRSR604469-1"/>
    </source>
</evidence>
<keyword evidence="10" id="KW-0718">Serine biosynthesis</keyword>
<dbReference type="NCBIfam" id="TIGR00338">
    <property type="entry name" value="serB"/>
    <property type="match status" value="1"/>
</dbReference>
<evidence type="ECO:0000256" key="12">
    <source>
        <dbReference type="ARBA" id="ARBA00048138"/>
    </source>
</evidence>
<dbReference type="Proteomes" id="UP001139410">
    <property type="component" value="Unassembled WGS sequence"/>
</dbReference>
<dbReference type="GO" id="GO:0000287">
    <property type="term" value="F:magnesium ion binding"/>
    <property type="evidence" value="ECO:0007669"/>
    <property type="project" value="TreeGrafter"/>
</dbReference>
<keyword evidence="6" id="KW-0028">Amino-acid biosynthesis</keyword>
<dbReference type="EC" id="3.1.3.3" evidence="4"/>
<feature type="active site" description="Proton donor" evidence="14">
    <location>
        <position position="80"/>
    </location>
</feature>
<evidence type="ECO:0000256" key="5">
    <source>
        <dbReference type="ARBA" id="ARBA00015196"/>
    </source>
</evidence>
<organism evidence="15 16">
    <name type="scientific">Sphingomonas cremea</name>
    <dbReference type="NCBI Taxonomy" id="2904799"/>
    <lineage>
        <taxon>Bacteria</taxon>
        <taxon>Pseudomonadati</taxon>
        <taxon>Pseudomonadota</taxon>
        <taxon>Alphaproteobacteria</taxon>
        <taxon>Sphingomonadales</taxon>
        <taxon>Sphingomonadaceae</taxon>
        <taxon>Sphingomonas</taxon>
    </lineage>
</organism>
<dbReference type="SUPFAM" id="SSF56784">
    <property type="entry name" value="HAD-like"/>
    <property type="match status" value="1"/>
</dbReference>
<accession>A0A9X1QLV1</accession>
<dbReference type="SFLD" id="SFLDG01137">
    <property type="entry name" value="C1.6.1:_Phosphoserine_Phosphat"/>
    <property type="match status" value="1"/>
</dbReference>
<dbReference type="PANTHER" id="PTHR43344:SF2">
    <property type="entry name" value="PHOSPHOSERINE PHOSPHATASE"/>
    <property type="match status" value="1"/>
</dbReference>
<dbReference type="GO" id="GO:0005737">
    <property type="term" value="C:cytoplasm"/>
    <property type="evidence" value="ECO:0007669"/>
    <property type="project" value="TreeGrafter"/>
</dbReference>
<dbReference type="AlphaFoldDB" id="A0A9X1QLV1"/>
<keyword evidence="7" id="KW-0479">Metal-binding</keyword>